<feature type="domain" description="SHOCT-like" evidence="1">
    <location>
        <begin position="1"/>
        <end position="53"/>
    </location>
</feature>
<evidence type="ECO:0000313" key="2">
    <source>
        <dbReference type="EMBL" id="SEC22286.1"/>
    </source>
</evidence>
<dbReference type="AlphaFoldDB" id="A0AB38A874"/>
<reference evidence="2 3" key="1">
    <citation type="submission" date="2016-10" db="EMBL/GenBank/DDBJ databases">
        <authorList>
            <person name="Varghese N."/>
            <person name="Submissions S."/>
        </authorList>
    </citation>
    <scope>NUCLEOTIDE SEQUENCE [LARGE SCALE GENOMIC DNA]</scope>
    <source>
        <strain evidence="2 3">DSM 20586</strain>
    </source>
</reference>
<organism evidence="2 3">
    <name type="scientific">Atopobium minutum</name>
    <dbReference type="NCBI Taxonomy" id="1381"/>
    <lineage>
        <taxon>Bacteria</taxon>
        <taxon>Bacillati</taxon>
        <taxon>Actinomycetota</taxon>
        <taxon>Coriobacteriia</taxon>
        <taxon>Coriobacteriales</taxon>
        <taxon>Atopobiaceae</taxon>
        <taxon>Atopobium</taxon>
    </lineage>
</organism>
<dbReference type="Pfam" id="PF20612">
    <property type="entry name" value="SHOCT_2"/>
    <property type="match status" value="1"/>
</dbReference>
<comment type="caution">
    <text evidence="2">The sequence shown here is derived from an EMBL/GenBank/DDBJ whole genome shotgun (WGS) entry which is preliminary data.</text>
</comment>
<proteinExistence type="predicted"/>
<evidence type="ECO:0000259" key="1">
    <source>
        <dbReference type="Pfam" id="PF20612"/>
    </source>
</evidence>
<evidence type="ECO:0000313" key="3">
    <source>
        <dbReference type="Proteomes" id="UP000183687"/>
    </source>
</evidence>
<dbReference type="RefSeq" id="WP_074667969.1">
    <property type="nucleotide sequence ID" value="NZ_FNSH01000002.1"/>
</dbReference>
<dbReference type="InterPro" id="IPR046749">
    <property type="entry name" value="SHOCT_2"/>
</dbReference>
<accession>A0AB38A874</accession>
<name>A0AB38A874_9ACTN</name>
<dbReference type="EMBL" id="FNSH01000002">
    <property type="protein sequence ID" value="SEC22286.1"/>
    <property type="molecule type" value="Genomic_DNA"/>
</dbReference>
<sequence>MKTKAFASELAYEVSRSILFSLLKQNIIDKEEFVRLDQALIERYHPVLGALFTCYFSSLE</sequence>
<protein>
    <recommendedName>
        <fullName evidence="1">SHOCT-like domain-containing protein</fullName>
    </recommendedName>
</protein>
<gene>
    <name evidence="2" type="ORF">SAMN04489746_1506</name>
</gene>
<dbReference type="Proteomes" id="UP000183687">
    <property type="component" value="Unassembled WGS sequence"/>
</dbReference>